<dbReference type="InterPro" id="IPR008972">
    <property type="entry name" value="Cupredoxin"/>
</dbReference>
<accession>A0A557QWJ6</accession>
<dbReference type="InterPro" id="IPR011707">
    <property type="entry name" value="Cu-oxidase-like_N"/>
</dbReference>
<dbReference type="Pfam" id="PF07732">
    <property type="entry name" value="Cu-oxidase_3"/>
    <property type="match status" value="1"/>
</dbReference>
<proteinExistence type="predicted"/>
<dbReference type="OrthoDB" id="9757546at2"/>
<dbReference type="Proteomes" id="UP000319502">
    <property type="component" value="Unassembled WGS sequence"/>
</dbReference>
<evidence type="ECO:0000256" key="1">
    <source>
        <dbReference type="ARBA" id="ARBA00022723"/>
    </source>
</evidence>
<dbReference type="Gene3D" id="2.60.40.420">
    <property type="entry name" value="Cupredoxins - blue copper proteins"/>
    <property type="match status" value="2"/>
</dbReference>
<gene>
    <name evidence="8" type="ORF">FHP91_10350</name>
</gene>
<dbReference type="EMBL" id="VMNK01000007">
    <property type="protein sequence ID" value="TVO57282.1"/>
    <property type="molecule type" value="Genomic_DNA"/>
</dbReference>
<feature type="chain" id="PRO_5022228979" evidence="5">
    <location>
        <begin position="29"/>
        <end position="360"/>
    </location>
</feature>
<keyword evidence="2" id="KW-0560">Oxidoreductase</keyword>
<dbReference type="SUPFAM" id="SSF49503">
    <property type="entry name" value="Cupredoxins"/>
    <property type="match status" value="2"/>
</dbReference>
<organism evidence="8 9">
    <name type="scientific">Denitromonas halophila</name>
    <dbReference type="NCBI Taxonomy" id="1629404"/>
    <lineage>
        <taxon>Bacteria</taxon>
        <taxon>Pseudomonadati</taxon>
        <taxon>Pseudomonadota</taxon>
        <taxon>Betaproteobacteria</taxon>
        <taxon>Rhodocyclales</taxon>
        <taxon>Zoogloeaceae</taxon>
        <taxon>Denitromonas</taxon>
    </lineage>
</organism>
<keyword evidence="1" id="KW-0479">Metal-binding</keyword>
<comment type="caution">
    <text evidence="8">The sequence shown here is derived from an EMBL/GenBank/DDBJ whole genome shotgun (WGS) entry which is preliminary data.</text>
</comment>
<dbReference type="PANTHER" id="PTHR11709">
    <property type="entry name" value="MULTI-COPPER OXIDASE"/>
    <property type="match status" value="1"/>
</dbReference>
<dbReference type="GO" id="GO:0016491">
    <property type="term" value="F:oxidoreductase activity"/>
    <property type="evidence" value="ECO:0007669"/>
    <property type="project" value="UniProtKB-KW"/>
</dbReference>
<evidence type="ECO:0000259" key="6">
    <source>
        <dbReference type="Pfam" id="PF07731"/>
    </source>
</evidence>
<dbReference type="AlphaFoldDB" id="A0A557QWJ6"/>
<evidence type="ECO:0000313" key="9">
    <source>
        <dbReference type="Proteomes" id="UP000319502"/>
    </source>
</evidence>
<reference evidence="8 9" key="1">
    <citation type="submission" date="2019-07" db="EMBL/GenBank/DDBJ databases">
        <title>The pathways for chlorine oxyanion respiration interact through the shared metabolite chlorate.</title>
        <authorList>
            <person name="Barnum T.P."/>
            <person name="Cheng Y."/>
            <person name="Hill K.A."/>
            <person name="Lucas L.N."/>
            <person name="Carlson H.K."/>
            <person name="Coates J.D."/>
        </authorList>
    </citation>
    <scope>NUCLEOTIDE SEQUENCE [LARGE SCALE GENOMIC DNA]</scope>
    <source>
        <strain evidence="8 9">SFB-3</strain>
    </source>
</reference>
<keyword evidence="5" id="KW-0732">Signal</keyword>
<dbReference type="PANTHER" id="PTHR11709:SF394">
    <property type="entry name" value="FI03373P-RELATED"/>
    <property type="match status" value="1"/>
</dbReference>
<feature type="domain" description="Plastocyanin-like" evidence="6">
    <location>
        <begin position="182"/>
        <end position="287"/>
    </location>
</feature>
<dbReference type="InterPro" id="IPR011706">
    <property type="entry name" value="Cu-oxidase_C"/>
</dbReference>
<evidence type="ECO:0000259" key="7">
    <source>
        <dbReference type="Pfam" id="PF07732"/>
    </source>
</evidence>
<dbReference type="CDD" id="cd13859">
    <property type="entry name" value="CuRO_D1_2dMcoN_like"/>
    <property type="match status" value="1"/>
</dbReference>
<evidence type="ECO:0000313" key="8">
    <source>
        <dbReference type="EMBL" id="TVO57282.1"/>
    </source>
</evidence>
<dbReference type="Pfam" id="PF07731">
    <property type="entry name" value="Cu-oxidase_2"/>
    <property type="match status" value="1"/>
</dbReference>
<evidence type="ECO:0000256" key="4">
    <source>
        <dbReference type="SAM" id="MobiDB-lite"/>
    </source>
</evidence>
<evidence type="ECO:0000256" key="3">
    <source>
        <dbReference type="ARBA" id="ARBA00023008"/>
    </source>
</evidence>
<dbReference type="InterPro" id="IPR045087">
    <property type="entry name" value="Cu-oxidase_fam"/>
</dbReference>
<feature type="domain" description="Plastocyanin-like" evidence="7">
    <location>
        <begin position="39"/>
        <end position="155"/>
    </location>
</feature>
<evidence type="ECO:0000256" key="2">
    <source>
        <dbReference type="ARBA" id="ARBA00023002"/>
    </source>
</evidence>
<sequence>MQWSTTMTKKQTLLALCLALGLSASAQAELRKFEMTIEEVDLQVAPNLAVKVWAYNGQVPGPLIHVKEGDEVEVLLHNNTTLSHTIHWHGVYQTNSWQSDGVPNVTQEAIEPGDSYTYRFIADKPGSLWYHCHVNVAEHVALRGMWGPLIVDPKAPTALEKTVTKDAVLMFSGWNSEVAQEYGKGGHPREVSDYFSINGKSFPDTQPIRVKKGDVLRLRLFAPTSPTAFHLHGHDALVTHKDGLPLETPYAVDVLPMMPGERYDLIVKMNNPGIWMTHDHIEHHTSNAGKDHTGSMLVVEYEDIEKPDYYMWKDKQFDPDFYWIESMKKPHGLHENPAFKGFDPSQPPPATASKTMHHGK</sequence>
<feature type="signal peptide" evidence="5">
    <location>
        <begin position="1"/>
        <end position="28"/>
    </location>
</feature>
<evidence type="ECO:0000256" key="5">
    <source>
        <dbReference type="SAM" id="SignalP"/>
    </source>
</evidence>
<dbReference type="CDD" id="cd04202">
    <property type="entry name" value="CuRO_D2_2dMcoN_like"/>
    <property type="match status" value="1"/>
</dbReference>
<dbReference type="GO" id="GO:0005507">
    <property type="term" value="F:copper ion binding"/>
    <property type="evidence" value="ECO:0007669"/>
    <property type="project" value="InterPro"/>
</dbReference>
<feature type="region of interest" description="Disordered" evidence="4">
    <location>
        <begin position="335"/>
        <end position="360"/>
    </location>
</feature>
<keyword evidence="3" id="KW-0186">Copper</keyword>
<keyword evidence="9" id="KW-1185">Reference proteome</keyword>
<name>A0A557QWJ6_9RHOO</name>
<protein>
    <submittedName>
        <fullName evidence="8">Copper oxidase</fullName>
    </submittedName>
</protein>